<evidence type="ECO:0000313" key="5">
    <source>
        <dbReference type="Proteomes" id="UP000542210"/>
    </source>
</evidence>
<dbReference type="EMBL" id="JACHND010000001">
    <property type="protein sequence ID" value="MBB4699959.1"/>
    <property type="molecule type" value="Genomic_DNA"/>
</dbReference>
<feature type="domain" description="DUF4352" evidence="3">
    <location>
        <begin position="164"/>
        <end position="263"/>
    </location>
</feature>
<dbReference type="InterPro" id="IPR029051">
    <property type="entry name" value="DUF4352"/>
</dbReference>
<name>A0A7W7D437_9ACTN</name>
<accession>A0A7W7D437</accession>
<comment type="caution">
    <text evidence="4">The sequence shown here is derived from an EMBL/GenBank/DDBJ whole genome shotgun (WGS) entry which is preliminary data.</text>
</comment>
<dbReference type="InterPro" id="IPR029050">
    <property type="entry name" value="Immunoprotect_excell_Ig-like"/>
</dbReference>
<organism evidence="4 5">
    <name type="scientific">Sphaerisporangium siamense</name>
    <dbReference type="NCBI Taxonomy" id="795645"/>
    <lineage>
        <taxon>Bacteria</taxon>
        <taxon>Bacillati</taxon>
        <taxon>Actinomycetota</taxon>
        <taxon>Actinomycetes</taxon>
        <taxon>Streptosporangiales</taxon>
        <taxon>Streptosporangiaceae</taxon>
        <taxon>Sphaerisporangium</taxon>
    </lineage>
</organism>
<keyword evidence="1" id="KW-0732">Signal</keyword>
<dbReference type="Gene3D" id="2.60.40.1240">
    <property type="match status" value="1"/>
</dbReference>
<keyword evidence="2" id="KW-0812">Transmembrane</keyword>
<gene>
    <name evidence="4" type="ORF">BJ982_001503</name>
</gene>
<dbReference type="RefSeq" id="WP_184877792.1">
    <property type="nucleotide sequence ID" value="NZ_BOOV01000010.1"/>
</dbReference>
<evidence type="ECO:0000256" key="1">
    <source>
        <dbReference type="ARBA" id="ARBA00022729"/>
    </source>
</evidence>
<evidence type="ECO:0000256" key="2">
    <source>
        <dbReference type="SAM" id="Phobius"/>
    </source>
</evidence>
<proteinExistence type="predicted"/>
<keyword evidence="4" id="KW-0012">Acyltransferase</keyword>
<keyword evidence="5" id="KW-1185">Reference proteome</keyword>
<keyword evidence="2" id="KW-1133">Transmembrane helix</keyword>
<sequence>MSNPYEQQQPAPNMGYQQAYAPPPPDYGMMPPGHGHHHQPMRNGLGIAALVLGIIGTLTGLIPLLFFIAGTLGLLAVIFGFVGRGRAGKGIASNGGVALSGAILGLISMGLATWGLVVTVNVVSDTATQLNETLSSPGAMPKATKSQAPKPLALGAIANEPPFRLRVMSVSREQTVSSSIDSHRAQGSYVVVRILVKNSGNSPATFDGTDSGLLDAKAKQYAVDTEATISQNLETGKGLYDTVNPGQKITRVLVFDIPKTATPVVISMFGAENSAGSFMYLVKDSELMNSES</sequence>
<keyword evidence="4" id="KW-0808">Transferase</keyword>
<protein>
    <submittedName>
        <fullName evidence="4">Glycerol-3-phosphate acyltransferase PlsY</fullName>
    </submittedName>
</protein>
<dbReference type="GO" id="GO:0016746">
    <property type="term" value="F:acyltransferase activity"/>
    <property type="evidence" value="ECO:0007669"/>
    <property type="project" value="UniProtKB-KW"/>
</dbReference>
<feature type="transmembrane region" description="Helical" evidence="2">
    <location>
        <begin position="95"/>
        <end position="117"/>
    </location>
</feature>
<dbReference type="Pfam" id="PF11611">
    <property type="entry name" value="DUF4352"/>
    <property type="match status" value="1"/>
</dbReference>
<dbReference type="Proteomes" id="UP000542210">
    <property type="component" value="Unassembled WGS sequence"/>
</dbReference>
<feature type="transmembrane region" description="Helical" evidence="2">
    <location>
        <begin position="64"/>
        <end position="83"/>
    </location>
</feature>
<evidence type="ECO:0000259" key="3">
    <source>
        <dbReference type="Pfam" id="PF11611"/>
    </source>
</evidence>
<evidence type="ECO:0000313" key="4">
    <source>
        <dbReference type="EMBL" id="MBB4699959.1"/>
    </source>
</evidence>
<reference evidence="4 5" key="1">
    <citation type="submission" date="2020-08" db="EMBL/GenBank/DDBJ databases">
        <title>Sequencing the genomes of 1000 actinobacteria strains.</title>
        <authorList>
            <person name="Klenk H.-P."/>
        </authorList>
    </citation>
    <scope>NUCLEOTIDE SEQUENCE [LARGE SCALE GENOMIC DNA]</scope>
    <source>
        <strain evidence="4 5">DSM 45784</strain>
    </source>
</reference>
<keyword evidence="2" id="KW-0472">Membrane</keyword>
<dbReference type="AlphaFoldDB" id="A0A7W7D437"/>